<dbReference type="Proteomes" id="UP000596739">
    <property type="component" value="Unassembled WGS sequence"/>
</dbReference>
<evidence type="ECO:0000259" key="8">
    <source>
        <dbReference type="PROSITE" id="PS51100"/>
    </source>
</evidence>
<dbReference type="RefSeq" id="WP_200269323.1">
    <property type="nucleotide sequence ID" value="NZ_JAENHN010000037.1"/>
</dbReference>
<proteinExistence type="predicted"/>
<keyword evidence="3 9" id="KW-0762">Sugar transport</keyword>
<dbReference type="InterPro" id="IPR013012">
    <property type="entry name" value="PTS_EIIB_3"/>
</dbReference>
<organism evidence="9 10">
    <name type="scientific">Clostridium yunnanense</name>
    <dbReference type="NCBI Taxonomy" id="2800325"/>
    <lineage>
        <taxon>Bacteria</taxon>
        <taxon>Bacillati</taxon>
        <taxon>Bacillota</taxon>
        <taxon>Clostridia</taxon>
        <taxon>Eubacteriales</taxon>
        <taxon>Clostridiaceae</taxon>
        <taxon>Clostridium</taxon>
    </lineage>
</organism>
<protein>
    <submittedName>
        <fullName evidence="9">PTS sugar transporter subunit IIB</fullName>
    </submittedName>
</protein>
<evidence type="ECO:0000256" key="3">
    <source>
        <dbReference type="ARBA" id="ARBA00022597"/>
    </source>
</evidence>
<dbReference type="PANTHER" id="PTHR34581:SF2">
    <property type="entry name" value="PTS SYSTEM N,N'-DIACETYLCHITOBIOSE-SPECIFIC EIIB COMPONENT"/>
    <property type="match status" value="1"/>
</dbReference>
<comment type="caution">
    <text evidence="9">The sequence shown here is derived from an EMBL/GenBank/DDBJ whole genome shotgun (WGS) entry which is preliminary data.</text>
</comment>
<evidence type="ECO:0000256" key="5">
    <source>
        <dbReference type="ARBA" id="ARBA00022683"/>
    </source>
</evidence>
<dbReference type="EMBL" id="JAENHN010000037">
    <property type="protein sequence ID" value="MBK1811275.1"/>
    <property type="molecule type" value="Genomic_DNA"/>
</dbReference>
<dbReference type="Gene3D" id="3.40.50.2300">
    <property type="match status" value="1"/>
</dbReference>
<evidence type="ECO:0000256" key="6">
    <source>
        <dbReference type="ARBA" id="ARBA00022777"/>
    </source>
</evidence>
<dbReference type="InterPro" id="IPR051819">
    <property type="entry name" value="PTS_sugar-specific_EIIB"/>
</dbReference>
<keyword evidence="5" id="KW-0598">Phosphotransferase system</keyword>
<evidence type="ECO:0000313" key="9">
    <source>
        <dbReference type="EMBL" id="MBK1811275.1"/>
    </source>
</evidence>
<name>A0ABS1EPH5_9CLOT</name>
<dbReference type="PANTHER" id="PTHR34581">
    <property type="entry name" value="PTS SYSTEM N,N'-DIACETYLCHITOBIOSE-SPECIFIC EIIB COMPONENT"/>
    <property type="match status" value="1"/>
</dbReference>
<dbReference type="InterPro" id="IPR003501">
    <property type="entry name" value="PTS_EIIB_2/3"/>
</dbReference>
<keyword evidence="1" id="KW-0813">Transport</keyword>
<dbReference type="PROSITE" id="PS51100">
    <property type="entry name" value="PTS_EIIB_TYPE_3"/>
    <property type="match status" value="1"/>
</dbReference>
<keyword evidence="4" id="KW-0808">Transferase</keyword>
<evidence type="ECO:0000256" key="4">
    <source>
        <dbReference type="ARBA" id="ARBA00022679"/>
    </source>
</evidence>
<sequence length="103" mass="11238">MKKILLVCSAGMSTSLLVEKMQEAAIKKGVECSIEATGESDVKNYINDADVVLLGPQVRFLLSQLKENLAGSNIPVEIIKTVDYGTMNGEKVLQRALELIENK</sequence>
<accession>A0ABS1EPH5</accession>
<evidence type="ECO:0000256" key="2">
    <source>
        <dbReference type="ARBA" id="ARBA00022553"/>
    </source>
</evidence>
<evidence type="ECO:0000313" key="10">
    <source>
        <dbReference type="Proteomes" id="UP000596739"/>
    </source>
</evidence>
<evidence type="ECO:0000256" key="1">
    <source>
        <dbReference type="ARBA" id="ARBA00022448"/>
    </source>
</evidence>
<feature type="domain" description="PTS EIIB type-3" evidence="8">
    <location>
        <begin position="1"/>
        <end position="103"/>
    </location>
</feature>
<dbReference type="SUPFAM" id="SSF52794">
    <property type="entry name" value="PTS system IIB component-like"/>
    <property type="match status" value="1"/>
</dbReference>
<reference evidence="10" key="1">
    <citation type="submission" date="2021-01" db="EMBL/GenBank/DDBJ databases">
        <title>Genome public.</title>
        <authorList>
            <person name="Liu C."/>
            <person name="Sun Q."/>
        </authorList>
    </citation>
    <scope>NUCLEOTIDE SEQUENCE [LARGE SCALE GENOMIC DNA]</scope>
    <source>
        <strain evidence="10">YIM B02505</strain>
    </source>
</reference>
<dbReference type="Pfam" id="PF02302">
    <property type="entry name" value="PTS_IIB"/>
    <property type="match status" value="1"/>
</dbReference>
<gene>
    <name evidence="9" type="ORF">JHL18_11625</name>
</gene>
<keyword evidence="6" id="KW-0418">Kinase</keyword>
<dbReference type="CDD" id="cd05564">
    <property type="entry name" value="PTS_IIB_chitobiose_lichenan"/>
    <property type="match status" value="1"/>
</dbReference>
<keyword evidence="10" id="KW-1185">Reference proteome</keyword>
<dbReference type="InterPro" id="IPR036095">
    <property type="entry name" value="PTS_EIIB-like_sf"/>
</dbReference>
<keyword evidence="2" id="KW-0597">Phosphoprotein</keyword>
<feature type="modified residue" description="Phosphocysteine; by EIIA" evidence="7">
    <location>
        <position position="8"/>
    </location>
</feature>
<evidence type="ECO:0000256" key="7">
    <source>
        <dbReference type="PROSITE-ProRule" id="PRU00423"/>
    </source>
</evidence>